<dbReference type="NCBIfam" id="TIGR00079">
    <property type="entry name" value="pept_deformyl"/>
    <property type="match status" value="1"/>
</dbReference>
<comment type="cofactor">
    <cofactor evidence="2">
        <name>Fe(2+)</name>
        <dbReference type="ChEBI" id="CHEBI:29033"/>
    </cofactor>
    <text evidence="2">Binds 1 Fe(2+) ion.</text>
</comment>
<keyword evidence="2 3" id="KW-0378">Hydrolase</keyword>
<dbReference type="InterPro" id="IPR036821">
    <property type="entry name" value="Peptide_deformylase_sf"/>
</dbReference>
<evidence type="ECO:0000313" key="4">
    <source>
        <dbReference type="Proteomes" id="UP000297776"/>
    </source>
</evidence>
<dbReference type="NCBIfam" id="NF001159">
    <property type="entry name" value="PRK00150.1-3"/>
    <property type="match status" value="1"/>
</dbReference>
<dbReference type="EMBL" id="SORX01000002">
    <property type="protein sequence ID" value="TFE02711.1"/>
    <property type="molecule type" value="Genomic_DNA"/>
</dbReference>
<dbReference type="AlphaFoldDB" id="A0A4Y8LMP7"/>
<dbReference type="PIRSF" id="PIRSF004749">
    <property type="entry name" value="Pep_def"/>
    <property type="match status" value="1"/>
</dbReference>
<dbReference type="HAMAP" id="MF_00163">
    <property type="entry name" value="Pep_deformylase"/>
    <property type="match status" value="1"/>
</dbReference>
<proteinExistence type="inferred from homology"/>
<name>A0A4Y8LMP7_9BACL</name>
<protein>
    <recommendedName>
        <fullName evidence="2">Peptide deformylase</fullName>
        <shortName evidence="2">PDF</shortName>
        <ecNumber evidence="2">3.5.1.88</ecNumber>
    </recommendedName>
    <alternativeName>
        <fullName evidence="2">Polypeptide deformylase</fullName>
    </alternativeName>
</protein>
<dbReference type="PRINTS" id="PR01576">
    <property type="entry name" value="PDEFORMYLASE"/>
</dbReference>
<feature type="binding site" evidence="2">
    <location>
        <position position="132"/>
    </location>
    <ligand>
        <name>Fe cation</name>
        <dbReference type="ChEBI" id="CHEBI:24875"/>
    </ligand>
</feature>
<evidence type="ECO:0000256" key="2">
    <source>
        <dbReference type="HAMAP-Rule" id="MF_00163"/>
    </source>
</evidence>
<dbReference type="SUPFAM" id="SSF56420">
    <property type="entry name" value="Peptide deformylase"/>
    <property type="match status" value="1"/>
</dbReference>
<gene>
    <name evidence="2 3" type="primary">def</name>
    <name evidence="3" type="ORF">E2626_02595</name>
</gene>
<keyword evidence="2" id="KW-0648">Protein biosynthesis</keyword>
<comment type="caution">
    <text evidence="3">The sequence shown here is derived from an EMBL/GenBank/DDBJ whole genome shotgun (WGS) entry which is preliminary data.</text>
</comment>
<dbReference type="CDD" id="cd00487">
    <property type="entry name" value="Pep_deformylase"/>
    <property type="match status" value="1"/>
</dbReference>
<reference evidence="3 4" key="1">
    <citation type="submission" date="2019-03" db="EMBL/GenBank/DDBJ databases">
        <authorList>
            <person name="Yang Y."/>
        </authorList>
    </citation>
    <scope>NUCLEOTIDE SEQUENCE [LARGE SCALE GENOMIC DNA]</scope>
    <source>
        <strain evidence="3 4">ASL-1</strain>
    </source>
</reference>
<dbReference type="RefSeq" id="WP_134379382.1">
    <property type="nucleotide sequence ID" value="NZ_SORX01000002.1"/>
</dbReference>
<dbReference type="Proteomes" id="UP000297776">
    <property type="component" value="Unassembled WGS sequence"/>
</dbReference>
<dbReference type="Pfam" id="PF01327">
    <property type="entry name" value="Pep_deformylase"/>
    <property type="match status" value="1"/>
</dbReference>
<accession>A0A4Y8LMP7</accession>
<keyword evidence="2" id="KW-0408">Iron</keyword>
<dbReference type="GO" id="GO:0046872">
    <property type="term" value="F:metal ion binding"/>
    <property type="evidence" value="ECO:0007669"/>
    <property type="project" value="UniProtKB-KW"/>
</dbReference>
<dbReference type="Gene3D" id="3.90.45.10">
    <property type="entry name" value="Peptide deformylase"/>
    <property type="match status" value="1"/>
</dbReference>
<dbReference type="PANTHER" id="PTHR10458">
    <property type="entry name" value="PEPTIDE DEFORMYLASE"/>
    <property type="match status" value="1"/>
</dbReference>
<keyword evidence="4" id="KW-1185">Reference proteome</keyword>
<comment type="catalytic activity">
    <reaction evidence="2">
        <text>N-terminal N-formyl-L-methionyl-[peptide] + H2O = N-terminal L-methionyl-[peptide] + formate</text>
        <dbReference type="Rhea" id="RHEA:24420"/>
        <dbReference type="Rhea" id="RHEA-COMP:10639"/>
        <dbReference type="Rhea" id="RHEA-COMP:10640"/>
        <dbReference type="ChEBI" id="CHEBI:15377"/>
        <dbReference type="ChEBI" id="CHEBI:15740"/>
        <dbReference type="ChEBI" id="CHEBI:49298"/>
        <dbReference type="ChEBI" id="CHEBI:64731"/>
        <dbReference type="EC" id="3.5.1.88"/>
    </reaction>
</comment>
<comment type="similarity">
    <text evidence="1 2">Belongs to the polypeptide deformylase family.</text>
</comment>
<dbReference type="EC" id="3.5.1.88" evidence="2"/>
<dbReference type="PANTHER" id="PTHR10458:SF22">
    <property type="entry name" value="PEPTIDE DEFORMYLASE"/>
    <property type="match status" value="1"/>
</dbReference>
<feature type="active site" evidence="2">
    <location>
        <position position="133"/>
    </location>
</feature>
<evidence type="ECO:0000313" key="3">
    <source>
        <dbReference type="EMBL" id="TFE02711.1"/>
    </source>
</evidence>
<sequence>MNKFEIVKHPDEKLEQPCTKVTVFDQKLHNTLDQLFDLMMEHDGIGIAAPQAGITERIAIVYLDDETGIIEMMNPEIRLISGEETDVEGCLSFPGIFGEVPRTDLIELTAQDRNGKTFVMQADGYLSRAIQHEADHLDGVLFTSKVTRFIKEEELEALEEETT</sequence>
<feature type="binding site" evidence="2">
    <location>
        <position position="136"/>
    </location>
    <ligand>
        <name>Fe cation</name>
        <dbReference type="ChEBI" id="CHEBI:24875"/>
    </ligand>
</feature>
<dbReference type="GO" id="GO:0006412">
    <property type="term" value="P:translation"/>
    <property type="evidence" value="ECO:0007669"/>
    <property type="project" value="UniProtKB-UniRule"/>
</dbReference>
<keyword evidence="2" id="KW-0479">Metal-binding</keyword>
<dbReference type="InterPro" id="IPR023635">
    <property type="entry name" value="Peptide_deformylase"/>
</dbReference>
<dbReference type="GO" id="GO:0042586">
    <property type="term" value="F:peptide deformylase activity"/>
    <property type="evidence" value="ECO:0007669"/>
    <property type="project" value="UniProtKB-UniRule"/>
</dbReference>
<organism evidence="3 4">
    <name type="scientific">Jeotgalibacillus salarius</name>
    <dbReference type="NCBI Taxonomy" id="546023"/>
    <lineage>
        <taxon>Bacteria</taxon>
        <taxon>Bacillati</taxon>
        <taxon>Bacillota</taxon>
        <taxon>Bacilli</taxon>
        <taxon>Bacillales</taxon>
        <taxon>Caryophanaceae</taxon>
        <taxon>Jeotgalibacillus</taxon>
    </lineage>
</organism>
<evidence type="ECO:0000256" key="1">
    <source>
        <dbReference type="ARBA" id="ARBA00010759"/>
    </source>
</evidence>
<feature type="binding site" evidence="2">
    <location>
        <position position="90"/>
    </location>
    <ligand>
        <name>Fe cation</name>
        <dbReference type="ChEBI" id="CHEBI:24875"/>
    </ligand>
</feature>
<dbReference type="OrthoDB" id="9784988at2"/>
<comment type="function">
    <text evidence="2">Removes the formyl group from the N-terminal Met of newly synthesized proteins. Requires at least a dipeptide for an efficient rate of reaction. N-terminal L-methionine is a prerequisite for activity but the enzyme has broad specificity at other positions.</text>
</comment>